<dbReference type="SUPFAM" id="SSF56300">
    <property type="entry name" value="Metallo-dependent phosphatases"/>
    <property type="match status" value="1"/>
</dbReference>
<dbReference type="EMBL" id="FUYQ01000005">
    <property type="protein sequence ID" value="SKB40213.1"/>
    <property type="molecule type" value="Genomic_DNA"/>
</dbReference>
<feature type="transmembrane region" description="Helical" evidence="1">
    <location>
        <begin position="67"/>
        <end position="91"/>
    </location>
</feature>
<dbReference type="PANTHER" id="PTHR31302:SF0">
    <property type="entry name" value="TRANSMEMBRANE PROTEIN WITH METALLOPHOSPHOESTERASE DOMAIN"/>
    <property type="match status" value="1"/>
</dbReference>
<evidence type="ECO:0000313" key="4">
    <source>
        <dbReference type="Proteomes" id="UP000190852"/>
    </source>
</evidence>
<dbReference type="Pfam" id="PF00149">
    <property type="entry name" value="Metallophos"/>
    <property type="match status" value="1"/>
</dbReference>
<feature type="domain" description="Calcineurin-like phosphoesterase" evidence="2">
    <location>
        <begin position="143"/>
        <end position="305"/>
    </location>
</feature>
<dbReference type="PANTHER" id="PTHR31302">
    <property type="entry name" value="TRANSMEMBRANE PROTEIN WITH METALLOPHOSPHOESTERASE DOMAIN-RELATED"/>
    <property type="match status" value="1"/>
</dbReference>
<reference evidence="4" key="1">
    <citation type="submission" date="2017-02" db="EMBL/GenBank/DDBJ databases">
        <authorList>
            <person name="Varghese N."/>
            <person name="Submissions S."/>
        </authorList>
    </citation>
    <scope>NUCLEOTIDE SEQUENCE [LARGE SCALE GENOMIC DNA]</scope>
    <source>
        <strain evidence="4">DSM 24967</strain>
    </source>
</reference>
<evidence type="ECO:0000313" key="3">
    <source>
        <dbReference type="EMBL" id="SKB40213.1"/>
    </source>
</evidence>
<evidence type="ECO:0000256" key="1">
    <source>
        <dbReference type="SAM" id="Phobius"/>
    </source>
</evidence>
<feature type="transmembrane region" description="Helical" evidence="1">
    <location>
        <begin position="103"/>
        <end position="121"/>
    </location>
</feature>
<dbReference type="InterPro" id="IPR051158">
    <property type="entry name" value="Metallophosphoesterase_sf"/>
</dbReference>
<feature type="transmembrane region" description="Helical" evidence="1">
    <location>
        <begin position="6"/>
        <end position="24"/>
    </location>
</feature>
<dbReference type="InterPro" id="IPR004843">
    <property type="entry name" value="Calcineurin-like_PHP"/>
</dbReference>
<keyword evidence="1" id="KW-0472">Membrane</keyword>
<dbReference type="RefSeq" id="WP_079682610.1">
    <property type="nucleotide sequence ID" value="NZ_FUYQ01000005.1"/>
</dbReference>
<protein>
    <recommendedName>
        <fullName evidence="2">Calcineurin-like phosphoesterase domain-containing protein</fullName>
    </recommendedName>
</protein>
<dbReference type="InterPro" id="IPR029052">
    <property type="entry name" value="Metallo-depent_PP-like"/>
</dbReference>
<dbReference type="AlphaFoldDB" id="A0A1T5B007"/>
<keyword evidence="4" id="KW-1185">Reference proteome</keyword>
<evidence type="ECO:0000259" key="2">
    <source>
        <dbReference type="Pfam" id="PF00149"/>
    </source>
</evidence>
<sequence length="367" mass="41777">MPTFFIIIFSVYLLGNAYIFYKGWQVIKTFPTAGKIAAVTAFWFMALAVFGVFLLRDLNLPYQLMHWIHLLGTGWLVFTLYMVMLLLLLDILHLFKLRIKHSFLYATALISMVLAYGYYQYKHPETNVINIVINKPAKSYQQIKVVAISDIHLGYGTDKEQLKDYVDLINEQRPDLILIGGDLIDNSLHPVLDQRMEEELNLLHAPLGVYMIPGNHEYISGMEASRDFIAKTRIVLLQDSVVTLPNGIQLIGRDDANNRKRESLDSLAAQVDPSLPVIMLNHQPFELDKAVDAGIDLQFSGHTHRGQVWPMTLVVDRMFELSHGYKRKGNTHFYVSSGLSLWGPPFRIGTQSEMVVFNITFSQADKG</sequence>
<dbReference type="GO" id="GO:0016787">
    <property type="term" value="F:hydrolase activity"/>
    <property type="evidence" value="ECO:0007669"/>
    <property type="project" value="InterPro"/>
</dbReference>
<name>A0A1T5B007_9BACT</name>
<dbReference type="CDD" id="cd07385">
    <property type="entry name" value="MPP_YkuE_C"/>
    <property type="match status" value="1"/>
</dbReference>
<dbReference type="Proteomes" id="UP000190852">
    <property type="component" value="Unassembled WGS sequence"/>
</dbReference>
<accession>A0A1T5B007</accession>
<keyword evidence="1" id="KW-1133">Transmembrane helix</keyword>
<keyword evidence="1" id="KW-0812">Transmembrane</keyword>
<organism evidence="3 4">
    <name type="scientific">Parabacteroides chartae</name>
    <dbReference type="NCBI Taxonomy" id="1037355"/>
    <lineage>
        <taxon>Bacteria</taxon>
        <taxon>Pseudomonadati</taxon>
        <taxon>Bacteroidota</taxon>
        <taxon>Bacteroidia</taxon>
        <taxon>Bacteroidales</taxon>
        <taxon>Tannerellaceae</taxon>
        <taxon>Parabacteroides</taxon>
    </lineage>
</organism>
<dbReference type="Gene3D" id="3.60.21.10">
    <property type="match status" value="1"/>
</dbReference>
<proteinExistence type="predicted"/>
<gene>
    <name evidence="3" type="ORF">SAMN05660349_00927</name>
</gene>
<feature type="transmembrane region" description="Helical" evidence="1">
    <location>
        <begin position="36"/>
        <end position="55"/>
    </location>
</feature>